<accession>A0A183BNS7</accession>
<dbReference type="SMART" id="SM00252">
    <property type="entry name" value="SH2"/>
    <property type="match status" value="1"/>
</dbReference>
<evidence type="ECO:0000259" key="3">
    <source>
        <dbReference type="PROSITE" id="PS50001"/>
    </source>
</evidence>
<dbReference type="PROSITE" id="PS50001">
    <property type="entry name" value="SH2"/>
    <property type="match status" value="1"/>
</dbReference>
<dbReference type="InterPro" id="IPR000980">
    <property type="entry name" value="SH2"/>
</dbReference>
<evidence type="ECO:0000256" key="1">
    <source>
        <dbReference type="PROSITE-ProRule" id="PRU00191"/>
    </source>
</evidence>
<proteinExistence type="predicted"/>
<dbReference type="Proteomes" id="UP000050741">
    <property type="component" value="Unassembled WGS sequence"/>
</dbReference>
<evidence type="ECO:0000313" key="4">
    <source>
        <dbReference type="Proteomes" id="UP000050741"/>
    </source>
</evidence>
<reference evidence="4" key="1">
    <citation type="submission" date="2013-12" db="EMBL/GenBank/DDBJ databases">
        <authorList>
            <person name="Aslett M."/>
        </authorList>
    </citation>
    <scope>NUCLEOTIDE SEQUENCE [LARGE SCALE GENOMIC DNA]</scope>
    <source>
        <strain evidence="4">Lindley</strain>
    </source>
</reference>
<dbReference type="AlphaFoldDB" id="A0A183BNS7"/>
<dbReference type="SUPFAM" id="SSF55550">
    <property type="entry name" value="SH2 domain"/>
    <property type="match status" value="1"/>
</dbReference>
<dbReference type="Gene3D" id="3.30.505.10">
    <property type="entry name" value="SH2 domain"/>
    <property type="match status" value="1"/>
</dbReference>
<feature type="domain" description="SH2" evidence="3">
    <location>
        <begin position="54"/>
        <end position="150"/>
    </location>
</feature>
<dbReference type="WBParaSite" id="GPLIN_000226300">
    <property type="protein sequence ID" value="GPLIN_000226300"/>
    <property type="gene ID" value="GPLIN_000226300"/>
</dbReference>
<keyword evidence="2" id="KW-0812">Transmembrane</keyword>
<keyword evidence="2" id="KW-0472">Membrane</keyword>
<reference evidence="5" key="3">
    <citation type="submission" date="2016-06" db="UniProtKB">
        <authorList>
            <consortium name="WormBaseParasite"/>
        </authorList>
    </citation>
    <scope>IDENTIFICATION</scope>
</reference>
<keyword evidence="1" id="KW-0727">SH2 domain</keyword>
<dbReference type="Pfam" id="PF00017">
    <property type="entry name" value="SH2"/>
    <property type="match status" value="1"/>
</dbReference>
<protein>
    <submittedName>
        <fullName evidence="5">SH2 domain-containing protein</fullName>
    </submittedName>
</protein>
<evidence type="ECO:0000313" key="5">
    <source>
        <dbReference type="WBParaSite" id="GPLIN_000226300"/>
    </source>
</evidence>
<keyword evidence="4" id="KW-1185">Reference proteome</keyword>
<feature type="transmembrane region" description="Helical" evidence="2">
    <location>
        <begin position="82"/>
        <end position="99"/>
    </location>
</feature>
<evidence type="ECO:0000256" key="2">
    <source>
        <dbReference type="SAM" id="Phobius"/>
    </source>
</evidence>
<organism evidence="4 5">
    <name type="scientific">Globodera pallida</name>
    <name type="common">Potato cyst nematode worm</name>
    <name type="synonym">Heterodera pallida</name>
    <dbReference type="NCBI Taxonomy" id="36090"/>
    <lineage>
        <taxon>Eukaryota</taxon>
        <taxon>Metazoa</taxon>
        <taxon>Ecdysozoa</taxon>
        <taxon>Nematoda</taxon>
        <taxon>Chromadorea</taxon>
        <taxon>Rhabditida</taxon>
        <taxon>Tylenchina</taxon>
        <taxon>Tylenchomorpha</taxon>
        <taxon>Tylenchoidea</taxon>
        <taxon>Heteroderidae</taxon>
        <taxon>Heteroderinae</taxon>
        <taxon>Globodera</taxon>
    </lineage>
</organism>
<reference evidence="4" key="2">
    <citation type="submission" date="2014-05" db="EMBL/GenBank/DDBJ databases">
        <title>The genome and life-stage specific transcriptomes of Globodera pallida elucidate key aspects of plant parasitism by a cyst nematode.</title>
        <authorList>
            <person name="Cotton J.A."/>
            <person name="Lilley C.J."/>
            <person name="Jones L.M."/>
            <person name="Kikuchi T."/>
            <person name="Reid A.J."/>
            <person name="Thorpe P."/>
            <person name="Tsai I.J."/>
            <person name="Beasley H."/>
            <person name="Blok V."/>
            <person name="Cock P.J.A."/>
            <person name="Van den Akker S.E."/>
            <person name="Holroyd N."/>
            <person name="Hunt M."/>
            <person name="Mantelin S."/>
            <person name="Naghra H."/>
            <person name="Pain A."/>
            <person name="Palomares-Rius J.E."/>
            <person name="Zarowiecki M."/>
            <person name="Berriman M."/>
            <person name="Jones J.T."/>
            <person name="Urwin P.E."/>
        </authorList>
    </citation>
    <scope>NUCLEOTIDE SEQUENCE [LARGE SCALE GENOMIC DNA]</scope>
    <source>
        <strain evidence="4">Lindley</strain>
    </source>
</reference>
<dbReference type="PRINTS" id="PR00401">
    <property type="entry name" value="SH2DOMAIN"/>
</dbReference>
<name>A0A183BNS7_GLOPA</name>
<sequence>MNYRQIHFTNSTPTLKQAPNANNAIRQHRLVLPMAAADGTSAEAEEEAMWQLPYYYGDLDRDETEQLLTRDGDFLVRKGKEVPGQALLFVLSVIVFGNVRHVILRRRKRLIAVDFSRERDFATISNFVDFHLERNDSISRRELVMLKRAIGRPGVQENYEL</sequence>
<keyword evidence="2" id="KW-1133">Transmembrane helix</keyword>
<dbReference type="InterPro" id="IPR036860">
    <property type="entry name" value="SH2_dom_sf"/>
</dbReference>